<dbReference type="InterPro" id="IPR002831">
    <property type="entry name" value="Tscrpt_reg_TrmB_N"/>
</dbReference>
<organism evidence="2 3">
    <name type="scientific">Umezawaea tangerina</name>
    <dbReference type="NCBI Taxonomy" id="84725"/>
    <lineage>
        <taxon>Bacteria</taxon>
        <taxon>Bacillati</taxon>
        <taxon>Actinomycetota</taxon>
        <taxon>Actinomycetes</taxon>
        <taxon>Pseudonocardiales</taxon>
        <taxon>Pseudonocardiaceae</taxon>
        <taxon>Umezawaea</taxon>
    </lineage>
</organism>
<gene>
    <name evidence="2" type="ORF">CLV43_104144</name>
</gene>
<dbReference type="AlphaFoldDB" id="A0A2T0T9H5"/>
<proteinExistence type="predicted"/>
<dbReference type="PANTHER" id="PTHR34293:SF1">
    <property type="entry name" value="HTH-TYPE TRANSCRIPTIONAL REGULATOR TRMBL2"/>
    <property type="match status" value="1"/>
</dbReference>
<protein>
    <submittedName>
        <fullName evidence="2">Transcriptional regulator</fullName>
    </submittedName>
</protein>
<dbReference type="Gene3D" id="1.10.10.10">
    <property type="entry name" value="Winged helix-like DNA-binding domain superfamily/Winged helix DNA-binding domain"/>
    <property type="match status" value="2"/>
</dbReference>
<dbReference type="Proteomes" id="UP000239494">
    <property type="component" value="Unassembled WGS sequence"/>
</dbReference>
<dbReference type="InterPro" id="IPR000792">
    <property type="entry name" value="Tscrpt_reg_LuxR_C"/>
</dbReference>
<feature type="domain" description="HTH luxR-type" evidence="1">
    <location>
        <begin position="253"/>
        <end position="318"/>
    </location>
</feature>
<dbReference type="InterPro" id="IPR036388">
    <property type="entry name" value="WH-like_DNA-bd_sf"/>
</dbReference>
<dbReference type="GO" id="GO:0003677">
    <property type="term" value="F:DNA binding"/>
    <property type="evidence" value="ECO:0007669"/>
    <property type="project" value="InterPro"/>
</dbReference>
<dbReference type="Pfam" id="PF01978">
    <property type="entry name" value="TrmB"/>
    <property type="match status" value="1"/>
</dbReference>
<reference evidence="2 3" key="1">
    <citation type="submission" date="2018-03" db="EMBL/GenBank/DDBJ databases">
        <title>Genomic Encyclopedia of Archaeal and Bacterial Type Strains, Phase II (KMG-II): from individual species to whole genera.</title>
        <authorList>
            <person name="Goeker M."/>
        </authorList>
    </citation>
    <scope>NUCLEOTIDE SEQUENCE [LARGE SCALE GENOMIC DNA]</scope>
    <source>
        <strain evidence="2 3">DSM 44720</strain>
    </source>
</reference>
<dbReference type="CDD" id="cd06170">
    <property type="entry name" value="LuxR_C_like"/>
    <property type="match status" value="1"/>
</dbReference>
<evidence type="ECO:0000313" key="3">
    <source>
        <dbReference type="Proteomes" id="UP000239494"/>
    </source>
</evidence>
<accession>A0A2T0T9H5</accession>
<evidence type="ECO:0000313" key="2">
    <source>
        <dbReference type="EMBL" id="PRY42314.1"/>
    </source>
</evidence>
<sequence>MLGALGLDPAEERAYRAVISGYRSDADAIAAAAGVGRTEVMATLSTLLAKGLVTRTDGWYAAAPPDVLLGPMLVKGQAELEQARAAVSQLADEYRGGARRRDSARLVDVVTGAEAIRHQLLSMQREAREEVVWFCRKAPIAMTSPENDEEAAALARGVRYRAVFETALLEQPGELAEVVDSIRAGLVGRSLPTLPVRLAIADRSIALCPLVTDDATGEPTAALVMESSLLSALVALFESYWERAIPLRIDDDAGGADVPLTPDERQLLSLLLAGISDKAIATQLRVSQRTVQRRLQELMQRADAQSRMHLAWRINELGWLADDARWLSPR</sequence>
<dbReference type="PRINTS" id="PR00038">
    <property type="entry name" value="HTHLUXR"/>
</dbReference>
<dbReference type="RefSeq" id="WP_106187737.1">
    <property type="nucleotide sequence ID" value="NZ_PVTF01000004.1"/>
</dbReference>
<evidence type="ECO:0000259" key="1">
    <source>
        <dbReference type="PROSITE" id="PS50043"/>
    </source>
</evidence>
<keyword evidence="3" id="KW-1185">Reference proteome</keyword>
<dbReference type="GO" id="GO:0006355">
    <property type="term" value="P:regulation of DNA-templated transcription"/>
    <property type="evidence" value="ECO:0007669"/>
    <property type="project" value="InterPro"/>
</dbReference>
<dbReference type="PROSITE" id="PS50043">
    <property type="entry name" value="HTH_LUXR_2"/>
    <property type="match status" value="1"/>
</dbReference>
<dbReference type="PANTHER" id="PTHR34293">
    <property type="entry name" value="HTH-TYPE TRANSCRIPTIONAL REGULATOR TRMBL2"/>
    <property type="match status" value="1"/>
</dbReference>
<dbReference type="InterPro" id="IPR051797">
    <property type="entry name" value="TrmB-like"/>
</dbReference>
<dbReference type="InterPro" id="IPR016032">
    <property type="entry name" value="Sig_transdc_resp-reg_C-effctor"/>
</dbReference>
<dbReference type="SUPFAM" id="SSF46894">
    <property type="entry name" value="C-terminal effector domain of the bipartite response regulators"/>
    <property type="match status" value="1"/>
</dbReference>
<comment type="caution">
    <text evidence="2">The sequence shown here is derived from an EMBL/GenBank/DDBJ whole genome shotgun (WGS) entry which is preliminary data.</text>
</comment>
<dbReference type="EMBL" id="PVTF01000004">
    <property type="protein sequence ID" value="PRY42314.1"/>
    <property type="molecule type" value="Genomic_DNA"/>
</dbReference>
<name>A0A2T0T9H5_9PSEU</name>
<dbReference type="Pfam" id="PF00196">
    <property type="entry name" value="GerE"/>
    <property type="match status" value="1"/>
</dbReference>
<dbReference type="SMART" id="SM00421">
    <property type="entry name" value="HTH_LUXR"/>
    <property type="match status" value="1"/>
</dbReference>
<dbReference type="OrthoDB" id="5932488at2"/>